<accession>A0A316Z5N5</accession>
<evidence type="ECO:0000313" key="2">
    <source>
        <dbReference type="Proteomes" id="UP000245946"/>
    </source>
</evidence>
<name>A0A316Z5N5_9BASI</name>
<organism evidence="1 2">
    <name type="scientific">Tilletiopsis washingtonensis</name>
    <dbReference type="NCBI Taxonomy" id="58919"/>
    <lineage>
        <taxon>Eukaryota</taxon>
        <taxon>Fungi</taxon>
        <taxon>Dikarya</taxon>
        <taxon>Basidiomycota</taxon>
        <taxon>Ustilaginomycotina</taxon>
        <taxon>Exobasidiomycetes</taxon>
        <taxon>Entylomatales</taxon>
        <taxon>Entylomatales incertae sedis</taxon>
        <taxon>Tilletiopsis</taxon>
    </lineage>
</organism>
<evidence type="ECO:0000313" key="1">
    <source>
        <dbReference type="EMBL" id="PWN96278.1"/>
    </source>
</evidence>
<sequence>MPARPATATLRGSWRMPPAHKALLALHGCSRSRLRAGAAACTAAAACTSGSGHRSCCAAVGRHPRACACVRACVRAEHVFPPPLSSNTASSGACLAGGAVLGLLIPSAPAAARSTQPSNPPPPVARASQLDSGTLVLDDLSSSALLRARRTTRRPPPVQAATFARKWRQEALPCCTKGRRHDLGRGCSLLARECTLDLHLGAATAT</sequence>
<dbReference type="AlphaFoldDB" id="A0A316Z5N5"/>
<proteinExistence type="predicted"/>
<keyword evidence="2" id="KW-1185">Reference proteome</keyword>
<protein>
    <submittedName>
        <fullName evidence="1">Uncharacterized protein</fullName>
    </submittedName>
</protein>
<dbReference type="EMBL" id="KZ819300">
    <property type="protein sequence ID" value="PWN96278.1"/>
    <property type="molecule type" value="Genomic_DNA"/>
</dbReference>
<reference evidence="1 2" key="1">
    <citation type="journal article" date="2018" name="Mol. Biol. Evol.">
        <title>Broad Genomic Sampling Reveals a Smut Pathogenic Ancestry of the Fungal Clade Ustilaginomycotina.</title>
        <authorList>
            <person name="Kijpornyongpan T."/>
            <person name="Mondo S.J."/>
            <person name="Barry K."/>
            <person name="Sandor L."/>
            <person name="Lee J."/>
            <person name="Lipzen A."/>
            <person name="Pangilinan J."/>
            <person name="LaButti K."/>
            <person name="Hainaut M."/>
            <person name="Henrissat B."/>
            <person name="Grigoriev I.V."/>
            <person name="Spatafora J.W."/>
            <person name="Aime M.C."/>
        </authorList>
    </citation>
    <scope>NUCLEOTIDE SEQUENCE [LARGE SCALE GENOMIC DNA]</scope>
    <source>
        <strain evidence="1 2">MCA 4186</strain>
    </source>
</reference>
<gene>
    <name evidence="1" type="ORF">FA09DRAFT_98220</name>
</gene>
<dbReference type="GeneID" id="37273475"/>
<dbReference type="RefSeq" id="XP_025596557.1">
    <property type="nucleotide sequence ID" value="XM_025745931.1"/>
</dbReference>
<dbReference type="Proteomes" id="UP000245946">
    <property type="component" value="Unassembled WGS sequence"/>
</dbReference>